<evidence type="ECO:0000256" key="4">
    <source>
        <dbReference type="ARBA" id="ARBA00022547"/>
    </source>
</evidence>
<keyword evidence="8 14" id="KW-0406">Ion transport</keyword>
<organism evidence="16">
    <name type="scientific">Ponticola kessleri</name>
    <name type="common">bighead goby</name>
    <dbReference type="NCBI Taxonomy" id="320565"/>
    <lineage>
        <taxon>Eukaryota</taxon>
        <taxon>Metazoa</taxon>
        <taxon>Chordata</taxon>
        <taxon>Craniata</taxon>
        <taxon>Vertebrata</taxon>
        <taxon>Euteleostomi</taxon>
        <taxon>Actinopterygii</taxon>
        <taxon>Neopterygii</taxon>
        <taxon>Teleostei</taxon>
        <taxon>Neoteleostei</taxon>
        <taxon>Acanthomorphata</taxon>
        <taxon>Gobiaria</taxon>
        <taxon>Gobiiformes</taxon>
        <taxon>Gobioidei</taxon>
        <taxon>Gobiidae</taxon>
        <taxon>Benthophilinae</taxon>
        <taxon>Ponticolini</taxon>
        <taxon>Ponticola</taxon>
    </lineage>
</organism>
<dbReference type="PANTHER" id="PTHR39937">
    <property type="entry name" value="ATP SYNTHASE PROTEIN 8"/>
    <property type="match status" value="1"/>
</dbReference>
<sequence length="55" mass="6364">MPQLNPAPWFIILASCWIVLLTLIMSKTLTHGFPNDPTYLSAYTPDTDPYIWLWP</sequence>
<name>A0A0U1XJG1_9GOBI</name>
<dbReference type="InterPro" id="IPR001421">
    <property type="entry name" value="ATP8_metazoa"/>
</dbReference>
<dbReference type="GO" id="GO:0015078">
    <property type="term" value="F:proton transmembrane transporter activity"/>
    <property type="evidence" value="ECO:0007669"/>
    <property type="project" value="InterPro"/>
</dbReference>
<evidence type="ECO:0000256" key="15">
    <source>
        <dbReference type="SAM" id="Phobius"/>
    </source>
</evidence>
<keyword evidence="9 14" id="KW-0496">Mitochondrion</keyword>
<evidence type="ECO:0000256" key="3">
    <source>
        <dbReference type="ARBA" id="ARBA00022448"/>
    </source>
</evidence>
<dbReference type="AlphaFoldDB" id="A0A0U1XJG1"/>
<comment type="function">
    <text evidence="12">Subunit 8, of the mitochondrial membrane ATP synthase complex (F(1)F(0) ATP synthase or Complex V) that produces ATP from ADP in the presence of a proton gradient across the membrane which is generated by electron transport complexes of the respiratory chain. ATP synthase complex consist of a soluble F(1) head domain - the catalytic core - and a membrane F(1) domain - the membrane proton channel. These two domains are linked by a central stalk rotating inside the F(1) region and a stationary peripheral stalk. During catalysis, ATP synthesis in the catalytic domain of F(1) is coupled via a rotary mechanism of the central stalk subunits to proton translocation. In vivo, can only synthesize ATP although its ATP hydrolase activity can be activated artificially in vitro. Part of the complex F(0) domain.</text>
</comment>
<evidence type="ECO:0000256" key="13">
    <source>
        <dbReference type="ARBA" id="ARBA00064647"/>
    </source>
</evidence>
<dbReference type="Pfam" id="PF00895">
    <property type="entry name" value="ATP-synt_8"/>
    <property type="match status" value="1"/>
</dbReference>
<evidence type="ECO:0000256" key="5">
    <source>
        <dbReference type="ARBA" id="ARBA00022692"/>
    </source>
</evidence>
<keyword evidence="10 15" id="KW-0472">Membrane</keyword>
<evidence type="ECO:0000256" key="14">
    <source>
        <dbReference type="RuleBase" id="RU003661"/>
    </source>
</evidence>
<evidence type="ECO:0000313" key="16">
    <source>
        <dbReference type="EMBL" id="AIU56472.1"/>
    </source>
</evidence>
<evidence type="ECO:0000256" key="12">
    <source>
        <dbReference type="ARBA" id="ARBA00053067"/>
    </source>
</evidence>
<evidence type="ECO:0000256" key="6">
    <source>
        <dbReference type="ARBA" id="ARBA00022781"/>
    </source>
</evidence>
<keyword evidence="6 14" id="KW-0375">Hydrogen ion transport</keyword>
<evidence type="ECO:0000256" key="7">
    <source>
        <dbReference type="ARBA" id="ARBA00022989"/>
    </source>
</evidence>
<comment type="subunit">
    <text evidence="13">Component of the ATP synthase complex composed at least of ATP5F1A/subunit alpha, ATP5F1B/subunit beta, ATP5MC1/subunit c (homooctomer), MT-ATP6/subunit a, MT-ATP8/subunit 8, ATP5ME/subunit e, ATP5MF/subunit f, ATP5MG/subunit g, ATP5MK/subunit k, ATP5MJ/subunit j, ATP5F1C/subunit gamma, ATP5F1D/subunit delta, ATP5F1E/subunit epsilon, ATP5PF/subunit F6, ATP5PB/subunit b, ATP5PD/subunit d, ATP5PO/subunit OSCP. ATP synthase complex consists of a soluble F(1) head domain (subunits alpha(3) and beta(3)) - the catalytic core - and a membrane F(0) domain - the membrane proton channel (subunits c, a, 8, e, f, g, k and j). These two domains are linked by a central stalk (subunits gamma, delta, and epsilon) rotating inside the F1 region and a stationary peripheral stalk (subunits F6, b, d, and OSCP).</text>
</comment>
<geneLocation type="mitochondrion" evidence="16"/>
<keyword evidence="5 14" id="KW-0812">Transmembrane</keyword>
<feature type="transmembrane region" description="Helical" evidence="15">
    <location>
        <begin position="6"/>
        <end position="25"/>
    </location>
</feature>
<dbReference type="RefSeq" id="YP_009108180.1">
    <property type="nucleotide sequence ID" value="NC_025638.1"/>
</dbReference>
<reference evidence="16" key="1">
    <citation type="journal article" date="2016" name="Mitochondrial DNA">
        <title>The complete mitochondrial genome of the invasive Ponto-Caspian goby Ponticola kessleri obtained from high-throughput sequencing using the Ion Torrent Personal Genome Machine.</title>
        <authorList>
            <person name="Kalchhauser I."/>
            <person name="Kutschera V.E."/>
            <person name="Burkhardt-Holm P."/>
        </authorList>
    </citation>
    <scope>NUCLEOTIDE SEQUENCE</scope>
</reference>
<keyword evidence="4 14" id="KW-0138">CF(0)</keyword>
<gene>
    <name evidence="16" type="primary">ATP8</name>
</gene>
<evidence type="ECO:0000256" key="10">
    <source>
        <dbReference type="ARBA" id="ARBA00023136"/>
    </source>
</evidence>
<dbReference type="PANTHER" id="PTHR39937:SF1">
    <property type="entry name" value="ATP SYNTHASE PROTEIN 8"/>
    <property type="match status" value="1"/>
</dbReference>
<comment type="similarity">
    <text evidence="2 14">Belongs to the ATPase protein 8 family.</text>
</comment>
<dbReference type="CTD" id="4509"/>
<evidence type="ECO:0000256" key="1">
    <source>
        <dbReference type="ARBA" id="ARBA00004304"/>
    </source>
</evidence>
<protein>
    <recommendedName>
        <fullName evidence="14">ATP synthase complex subunit 8</fullName>
    </recommendedName>
</protein>
<dbReference type="InterPro" id="IPR050635">
    <property type="entry name" value="ATPase_protein_8"/>
</dbReference>
<dbReference type="EMBL" id="KM583832">
    <property type="protein sequence ID" value="AIU56472.1"/>
    <property type="molecule type" value="Genomic_DNA"/>
</dbReference>
<keyword evidence="3 14" id="KW-0813">Transport</keyword>
<dbReference type="GO" id="GO:0015986">
    <property type="term" value="P:proton motive force-driven ATP synthesis"/>
    <property type="evidence" value="ECO:0007669"/>
    <property type="project" value="InterPro"/>
</dbReference>
<keyword evidence="11" id="KW-0066">ATP synthesis</keyword>
<evidence type="ECO:0000256" key="2">
    <source>
        <dbReference type="ARBA" id="ARBA00008892"/>
    </source>
</evidence>
<dbReference type="GO" id="GO:0045259">
    <property type="term" value="C:proton-transporting ATP synthase complex"/>
    <property type="evidence" value="ECO:0007669"/>
    <property type="project" value="UniProtKB-KW"/>
</dbReference>
<dbReference type="GeneID" id="22163025"/>
<keyword evidence="7 15" id="KW-1133">Transmembrane helix</keyword>
<evidence type="ECO:0000256" key="8">
    <source>
        <dbReference type="ARBA" id="ARBA00023065"/>
    </source>
</evidence>
<accession>A0A0U1XJG1</accession>
<evidence type="ECO:0000256" key="9">
    <source>
        <dbReference type="ARBA" id="ARBA00023128"/>
    </source>
</evidence>
<comment type="subcellular location">
    <subcellularLocation>
        <location evidence="1 14">Mitochondrion membrane</location>
        <topology evidence="1 14">Single-pass membrane protein</topology>
    </subcellularLocation>
</comment>
<evidence type="ECO:0000256" key="11">
    <source>
        <dbReference type="ARBA" id="ARBA00023310"/>
    </source>
</evidence>
<proteinExistence type="inferred from homology"/>
<dbReference type="GO" id="GO:0031966">
    <property type="term" value="C:mitochondrial membrane"/>
    <property type="evidence" value="ECO:0007669"/>
    <property type="project" value="UniProtKB-SubCell"/>
</dbReference>